<dbReference type="CDD" id="cd12828">
    <property type="entry name" value="TmCorA-like_1"/>
    <property type="match status" value="1"/>
</dbReference>
<dbReference type="PANTHER" id="PTHR46494:SF1">
    <property type="entry name" value="CORA FAMILY METAL ION TRANSPORTER (EUROFUNG)"/>
    <property type="match status" value="1"/>
</dbReference>
<evidence type="ECO:0000256" key="2">
    <source>
        <dbReference type="ARBA" id="ARBA00009765"/>
    </source>
</evidence>
<name>A0A6B0T3M2_9EURY</name>
<dbReference type="Gene3D" id="1.20.58.340">
    <property type="entry name" value="Magnesium transport protein CorA, transmembrane region"/>
    <property type="match status" value="2"/>
</dbReference>
<dbReference type="InterPro" id="IPR004488">
    <property type="entry name" value="Mg/Co-transport_prot_CorA"/>
</dbReference>
<dbReference type="Gene3D" id="3.30.460.20">
    <property type="entry name" value="CorA soluble domain-like"/>
    <property type="match status" value="1"/>
</dbReference>
<keyword evidence="8" id="KW-0406">Ion transport</keyword>
<evidence type="ECO:0000256" key="7">
    <source>
        <dbReference type="ARBA" id="ARBA00023136"/>
    </source>
</evidence>
<dbReference type="AlphaFoldDB" id="A0A6B0T3M2"/>
<comment type="function">
    <text evidence="8">Mediates influx of magnesium ions.</text>
</comment>
<keyword evidence="10" id="KW-1185">Reference proteome</keyword>
<keyword evidence="4 8" id="KW-1003">Cell membrane</keyword>
<dbReference type="InterPro" id="IPR045861">
    <property type="entry name" value="CorA_cytoplasmic_dom"/>
</dbReference>
<evidence type="ECO:0000313" key="10">
    <source>
        <dbReference type="Proteomes" id="UP000437065"/>
    </source>
</evidence>
<comment type="subcellular location">
    <subcellularLocation>
        <location evidence="1">Cell membrane</location>
        <topology evidence="1">Multi-pass membrane protein</topology>
    </subcellularLocation>
    <subcellularLocation>
        <location evidence="8">Membrane</location>
        <topology evidence="8">Multi-pass membrane protein</topology>
    </subcellularLocation>
</comment>
<dbReference type="GO" id="GO:0015087">
    <property type="term" value="F:cobalt ion transmembrane transporter activity"/>
    <property type="evidence" value="ECO:0007669"/>
    <property type="project" value="UniProtKB-UniRule"/>
</dbReference>
<dbReference type="FunFam" id="1.20.58.340:FF:000012">
    <property type="entry name" value="Magnesium transport protein CorA"/>
    <property type="match status" value="1"/>
</dbReference>
<keyword evidence="8" id="KW-0460">Magnesium</keyword>
<dbReference type="Proteomes" id="UP000437065">
    <property type="component" value="Unassembled WGS sequence"/>
</dbReference>
<feature type="transmembrane region" description="Helical" evidence="8">
    <location>
        <begin position="286"/>
        <end position="305"/>
    </location>
</feature>
<dbReference type="InterPro" id="IPR045863">
    <property type="entry name" value="CorA_TM1_TM2"/>
</dbReference>
<keyword evidence="3 8" id="KW-0813">Transport</keyword>
<evidence type="ECO:0000313" key="9">
    <source>
        <dbReference type="EMBL" id="MXR42910.1"/>
    </source>
</evidence>
<feature type="transmembrane region" description="Helical" evidence="8">
    <location>
        <begin position="317"/>
        <end position="337"/>
    </location>
</feature>
<dbReference type="GO" id="GO:0015095">
    <property type="term" value="F:magnesium ion transmembrane transporter activity"/>
    <property type="evidence" value="ECO:0007669"/>
    <property type="project" value="UniProtKB-UniRule"/>
</dbReference>
<dbReference type="GO" id="GO:0005886">
    <property type="term" value="C:plasma membrane"/>
    <property type="evidence" value="ECO:0007669"/>
    <property type="project" value="UniProtKB-SubCell"/>
</dbReference>
<evidence type="ECO:0000256" key="3">
    <source>
        <dbReference type="ARBA" id="ARBA00022448"/>
    </source>
</evidence>
<dbReference type="GO" id="GO:0000287">
    <property type="term" value="F:magnesium ion binding"/>
    <property type="evidence" value="ECO:0007669"/>
    <property type="project" value="TreeGrafter"/>
</dbReference>
<dbReference type="EMBL" id="WUUS01000011">
    <property type="protein sequence ID" value="MXR42910.1"/>
    <property type="molecule type" value="Genomic_DNA"/>
</dbReference>
<sequence>MIHAMSYTDGEAATFEEVTAAAEAPGTTWVWVNAADRGGDGDPAVREGETDVGRVPQPTGELATVTERFDIHPLHVEDVLGDARPKSELLDEYAFLLVKGARFRVGETTFLEEIRTRPVGVFVGDDWLVTVTVDSDDAVEAVWNRLEGADRRALARGADFAGYLVVDRIVDGYFRLLEELEDDIETVEDRVIEAPDPDTLAAINELRRELLSVRRVVWPTRDAVNALSRGDADQIAESTEKYYRDVYDHLVQLVELTETYRDLTAGARDIYLNTLSQSTNEVMRRLTVVATIVLPLTFVAGVFGMNFESMPELGWPYAYHTAMLGMGGIALVLVAYFRREGWL</sequence>
<proteinExistence type="inferred from homology"/>
<evidence type="ECO:0000256" key="6">
    <source>
        <dbReference type="ARBA" id="ARBA00022989"/>
    </source>
</evidence>
<reference evidence="9 10" key="1">
    <citation type="submission" date="2019-12" db="EMBL/GenBank/DDBJ databases">
        <title>Isolation and characterization of three novel carbon monoxide-oxidizing members of Halobacteria from salione crusts and soils.</title>
        <authorList>
            <person name="Myers M.R."/>
            <person name="King G.M."/>
        </authorList>
    </citation>
    <scope>NUCLEOTIDE SEQUENCE [LARGE SCALE GENOMIC DNA]</scope>
    <source>
        <strain evidence="9 10">WSA2</strain>
    </source>
</reference>
<keyword evidence="5 8" id="KW-0812">Transmembrane</keyword>
<dbReference type="InterPro" id="IPR002523">
    <property type="entry name" value="MgTranspt_CorA/ZnTranspt_ZntB"/>
</dbReference>
<evidence type="ECO:0000256" key="4">
    <source>
        <dbReference type="ARBA" id="ARBA00022475"/>
    </source>
</evidence>
<comment type="similarity">
    <text evidence="2 8">Belongs to the CorA metal ion transporter (MIT) (TC 1.A.35) family.</text>
</comment>
<dbReference type="PANTHER" id="PTHR46494">
    <property type="entry name" value="CORA FAMILY METAL ION TRANSPORTER (EUROFUNG)"/>
    <property type="match status" value="1"/>
</dbReference>
<protein>
    <recommendedName>
        <fullName evidence="8">Magnesium transport protein CorA</fullName>
    </recommendedName>
</protein>
<evidence type="ECO:0000256" key="1">
    <source>
        <dbReference type="ARBA" id="ARBA00004651"/>
    </source>
</evidence>
<dbReference type="SUPFAM" id="SSF143865">
    <property type="entry name" value="CorA soluble domain-like"/>
    <property type="match status" value="1"/>
</dbReference>
<comment type="caution">
    <text evidence="9">The sequence shown here is derived from an EMBL/GenBank/DDBJ whole genome shotgun (WGS) entry which is preliminary data.</text>
</comment>
<dbReference type="SUPFAM" id="SSF144083">
    <property type="entry name" value="Magnesium transport protein CorA, transmembrane region"/>
    <property type="match status" value="1"/>
</dbReference>
<gene>
    <name evidence="8 9" type="primary">corA</name>
    <name evidence="9" type="ORF">GRX01_16370</name>
</gene>
<keyword evidence="7 8" id="KW-0472">Membrane</keyword>
<dbReference type="GO" id="GO:0050897">
    <property type="term" value="F:cobalt ion binding"/>
    <property type="evidence" value="ECO:0007669"/>
    <property type="project" value="TreeGrafter"/>
</dbReference>
<dbReference type="NCBIfam" id="TIGR00383">
    <property type="entry name" value="corA"/>
    <property type="match status" value="1"/>
</dbReference>
<organism evidence="9 10">
    <name type="scientific">Halobaculum saliterrae</name>
    <dbReference type="NCBI Taxonomy" id="2073113"/>
    <lineage>
        <taxon>Archaea</taxon>
        <taxon>Methanobacteriati</taxon>
        <taxon>Methanobacteriota</taxon>
        <taxon>Stenosarchaea group</taxon>
        <taxon>Halobacteria</taxon>
        <taxon>Halobacteriales</taxon>
        <taxon>Haloferacaceae</taxon>
        <taxon>Halobaculum</taxon>
    </lineage>
</organism>
<evidence type="ECO:0000256" key="8">
    <source>
        <dbReference type="RuleBase" id="RU362010"/>
    </source>
</evidence>
<accession>A0A6B0T3M2</accession>
<keyword evidence="6 8" id="KW-1133">Transmembrane helix</keyword>
<evidence type="ECO:0000256" key="5">
    <source>
        <dbReference type="ARBA" id="ARBA00022692"/>
    </source>
</evidence>
<dbReference type="Pfam" id="PF01544">
    <property type="entry name" value="CorA"/>
    <property type="match status" value="1"/>
</dbReference>
<dbReference type="RefSeq" id="WP_321168171.1">
    <property type="nucleotide sequence ID" value="NZ_WUUS01000011.1"/>
</dbReference>